<accession>A0A0A9GZY2</accession>
<protein>
    <submittedName>
        <fullName evidence="2">Uncharacterized protein</fullName>
    </submittedName>
</protein>
<feature type="region of interest" description="Disordered" evidence="1">
    <location>
        <begin position="1"/>
        <end position="23"/>
    </location>
</feature>
<proteinExistence type="predicted"/>
<organism evidence="2">
    <name type="scientific">Arundo donax</name>
    <name type="common">Giant reed</name>
    <name type="synonym">Donax arundinaceus</name>
    <dbReference type="NCBI Taxonomy" id="35708"/>
    <lineage>
        <taxon>Eukaryota</taxon>
        <taxon>Viridiplantae</taxon>
        <taxon>Streptophyta</taxon>
        <taxon>Embryophyta</taxon>
        <taxon>Tracheophyta</taxon>
        <taxon>Spermatophyta</taxon>
        <taxon>Magnoliopsida</taxon>
        <taxon>Liliopsida</taxon>
        <taxon>Poales</taxon>
        <taxon>Poaceae</taxon>
        <taxon>PACMAD clade</taxon>
        <taxon>Arundinoideae</taxon>
        <taxon>Arundineae</taxon>
        <taxon>Arundo</taxon>
    </lineage>
</organism>
<evidence type="ECO:0000313" key="2">
    <source>
        <dbReference type="EMBL" id="JAE26168.1"/>
    </source>
</evidence>
<sequence>MSMAPSLGGCFRGAKPNEEQKGKAAPVFVLKSVEVRVLFKVSRTMLI</sequence>
<evidence type="ECO:0000256" key="1">
    <source>
        <dbReference type="SAM" id="MobiDB-lite"/>
    </source>
</evidence>
<reference evidence="2" key="2">
    <citation type="journal article" date="2015" name="Data Brief">
        <title>Shoot transcriptome of the giant reed, Arundo donax.</title>
        <authorList>
            <person name="Barrero R.A."/>
            <person name="Guerrero F.D."/>
            <person name="Moolhuijzen P."/>
            <person name="Goolsby J.A."/>
            <person name="Tidwell J."/>
            <person name="Bellgard S.E."/>
            <person name="Bellgard M.I."/>
        </authorList>
    </citation>
    <scope>NUCLEOTIDE SEQUENCE</scope>
    <source>
        <tissue evidence="2">Shoot tissue taken approximately 20 cm above the soil surface</tissue>
    </source>
</reference>
<name>A0A0A9GZY2_ARUDO</name>
<dbReference type="AlphaFoldDB" id="A0A0A9GZY2"/>
<dbReference type="EMBL" id="GBRH01171728">
    <property type="protein sequence ID" value="JAE26168.1"/>
    <property type="molecule type" value="Transcribed_RNA"/>
</dbReference>
<reference evidence="2" key="1">
    <citation type="submission" date="2014-09" db="EMBL/GenBank/DDBJ databases">
        <authorList>
            <person name="Magalhaes I.L.F."/>
            <person name="Oliveira U."/>
            <person name="Santos F.R."/>
            <person name="Vidigal T.H.D.A."/>
            <person name="Brescovit A.D."/>
            <person name="Santos A.J."/>
        </authorList>
    </citation>
    <scope>NUCLEOTIDE SEQUENCE</scope>
    <source>
        <tissue evidence="2">Shoot tissue taken approximately 20 cm above the soil surface</tissue>
    </source>
</reference>